<evidence type="ECO:0000313" key="3">
    <source>
        <dbReference type="Proteomes" id="UP000800039"/>
    </source>
</evidence>
<dbReference type="Proteomes" id="UP000800039">
    <property type="component" value="Unassembled WGS sequence"/>
</dbReference>
<feature type="compositionally biased region" description="Polar residues" evidence="1">
    <location>
        <begin position="130"/>
        <end position="149"/>
    </location>
</feature>
<reference evidence="2" key="1">
    <citation type="submission" date="2020-01" db="EMBL/GenBank/DDBJ databases">
        <authorList>
            <consortium name="DOE Joint Genome Institute"/>
            <person name="Haridas S."/>
            <person name="Albert R."/>
            <person name="Binder M."/>
            <person name="Bloem J."/>
            <person name="Labutti K."/>
            <person name="Salamov A."/>
            <person name="Andreopoulos B."/>
            <person name="Baker S.E."/>
            <person name="Barry K."/>
            <person name="Bills G."/>
            <person name="Bluhm B.H."/>
            <person name="Cannon C."/>
            <person name="Castanera R."/>
            <person name="Culley D.E."/>
            <person name="Daum C."/>
            <person name="Ezra D."/>
            <person name="Gonzalez J.B."/>
            <person name="Henrissat B."/>
            <person name="Kuo A."/>
            <person name="Liang C."/>
            <person name="Lipzen A."/>
            <person name="Lutzoni F."/>
            <person name="Magnuson J."/>
            <person name="Mondo S."/>
            <person name="Nolan M."/>
            <person name="Ohm R."/>
            <person name="Pangilinan J."/>
            <person name="Park H.-J."/>
            <person name="Ramirez L."/>
            <person name="Alfaro M."/>
            <person name="Sun H."/>
            <person name="Tritt A."/>
            <person name="Yoshinaga Y."/>
            <person name="Zwiers L.-H."/>
            <person name="Turgeon B.G."/>
            <person name="Goodwin S.B."/>
            <person name="Spatafora J.W."/>
            <person name="Crous P.W."/>
            <person name="Grigoriev I.V."/>
        </authorList>
    </citation>
    <scope>NUCLEOTIDE SEQUENCE</scope>
    <source>
        <strain evidence="2">CBS 394.84</strain>
    </source>
</reference>
<organism evidence="2 3">
    <name type="scientific">Cucurbitaria berberidis CBS 394.84</name>
    <dbReference type="NCBI Taxonomy" id="1168544"/>
    <lineage>
        <taxon>Eukaryota</taxon>
        <taxon>Fungi</taxon>
        <taxon>Dikarya</taxon>
        <taxon>Ascomycota</taxon>
        <taxon>Pezizomycotina</taxon>
        <taxon>Dothideomycetes</taxon>
        <taxon>Pleosporomycetidae</taxon>
        <taxon>Pleosporales</taxon>
        <taxon>Pleosporineae</taxon>
        <taxon>Cucurbitariaceae</taxon>
        <taxon>Cucurbitaria</taxon>
    </lineage>
</organism>
<comment type="caution">
    <text evidence="2">The sequence shown here is derived from an EMBL/GenBank/DDBJ whole genome shotgun (WGS) entry which is preliminary data.</text>
</comment>
<proteinExistence type="predicted"/>
<name>A0A9P4LB58_9PLEO</name>
<gene>
    <name evidence="2" type="ORF">K460DRAFT_80172</name>
</gene>
<accession>A0A9P4LB58</accession>
<protein>
    <submittedName>
        <fullName evidence="2">Uncharacterized protein</fullName>
    </submittedName>
</protein>
<sequence>MPPNYTPWTWSPPHGRHYSYQITDDGAIINTFWSGPVAPAAPVAPSSIDATVTAPTSSTPRYSQQPSVVVPTNRSIPGGSYPSEIYTLNPKPTEVIRVEDDESNAEDGNKVEEDEKEEPRIDSPHEAPYKSSNTLVPRPASNTSHTQQYANTVVYGSTQCSPYRNTSYEPSLGYQLVNPYTLPVNAQTFRPTIASLPLDVQADIGYKDRRFIQTSTDQNDLEQLDTRYRRVARPHHPYFFIPGRVSPSDSFEIG</sequence>
<dbReference type="AlphaFoldDB" id="A0A9P4LB58"/>
<evidence type="ECO:0000313" key="2">
    <source>
        <dbReference type="EMBL" id="KAF1848720.1"/>
    </source>
</evidence>
<dbReference type="EMBL" id="ML976615">
    <property type="protein sequence ID" value="KAF1848720.1"/>
    <property type="molecule type" value="Genomic_DNA"/>
</dbReference>
<evidence type="ECO:0000256" key="1">
    <source>
        <dbReference type="SAM" id="MobiDB-lite"/>
    </source>
</evidence>
<dbReference type="GeneID" id="63855957"/>
<dbReference type="OrthoDB" id="3801339at2759"/>
<keyword evidence="3" id="KW-1185">Reference proteome</keyword>
<dbReference type="RefSeq" id="XP_040791283.1">
    <property type="nucleotide sequence ID" value="XM_040938700.1"/>
</dbReference>
<feature type="compositionally biased region" description="Basic and acidic residues" evidence="1">
    <location>
        <begin position="107"/>
        <end position="128"/>
    </location>
</feature>
<feature type="region of interest" description="Disordered" evidence="1">
    <location>
        <begin position="51"/>
        <end position="149"/>
    </location>
</feature>
<feature type="compositionally biased region" description="Polar residues" evidence="1">
    <location>
        <begin position="51"/>
        <end position="75"/>
    </location>
</feature>